<organism evidence="1">
    <name type="scientific">Opuntia streptacantha</name>
    <name type="common">Prickly pear cactus</name>
    <name type="synonym">Opuntia cardona</name>
    <dbReference type="NCBI Taxonomy" id="393608"/>
    <lineage>
        <taxon>Eukaryota</taxon>
        <taxon>Viridiplantae</taxon>
        <taxon>Streptophyta</taxon>
        <taxon>Embryophyta</taxon>
        <taxon>Tracheophyta</taxon>
        <taxon>Spermatophyta</taxon>
        <taxon>Magnoliopsida</taxon>
        <taxon>eudicotyledons</taxon>
        <taxon>Gunneridae</taxon>
        <taxon>Pentapetalae</taxon>
        <taxon>Caryophyllales</taxon>
        <taxon>Cactineae</taxon>
        <taxon>Cactaceae</taxon>
        <taxon>Opuntioideae</taxon>
        <taxon>Opuntia</taxon>
    </lineage>
</organism>
<proteinExistence type="predicted"/>
<dbReference type="EMBL" id="GISG01227267">
    <property type="protein sequence ID" value="MBA4665436.1"/>
    <property type="molecule type" value="Transcribed_RNA"/>
</dbReference>
<sequence>MHFTITSNSKRINLIQKNNCTILKLVGKCKDFTQEPLTFTVVLGHDNLQRHIQQWNPRLTSNYTSTRSLPSTWRTFKQHSSRSIRFKLPPRSTGNIIINFRTTQSQKYCIFYFPLLLIVTSNCIP</sequence>
<reference evidence="1" key="2">
    <citation type="submission" date="2020-07" db="EMBL/GenBank/DDBJ databases">
        <authorList>
            <person name="Vera ALvarez R."/>
            <person name="Arias-Moreno D.M."/>
            <person name="Jimenez-Jacinto V."/>
            <person name="Jimenez-Bremont J.F."/>
            <person name="Swaminathan K."/>
            <person name="Moose S.P."/>
            <person name="Guerrero-Gonzalez M.L."/>
            <person name="Marino-Ramirez L."/>
            <person name="Landsman D."/>
            <person name="Rodriguez-Kessler M."/>
            <person name="Delgado-Sanchez P."/>
        </authorList>
    </citation>
    <scope>NUCLEOTIDE SEQUENCE</scope>
    <source>
        <tissue evidence="1">Cladode</tissue>
    </source>
</reference>
<protein>
    <submittedName>
        <fullName evidence="1">Uncharacterized protein</fullName>
    </submittedName>
</protein>
<evidence type="ECO:0000313" key="1">
    <source>
        <dbReference type="EMBL" id="MBA4665436.1"/>
    </source>
</evidence>
<dbReference type="AlphaFoldDB" id="A0A7C9AES4"/>
<reference evidence="1" key="1">
    <citation type="journal article" date="2013" name="J. Plant Res.">
        <title>Effect of fungi and light on seed germination of three Opuntia species from semiarid lands of central Mexico.</title>
        <authorList>
            <person name="Delgado-Sanchez P."/>
            <person name="Jimenez-Bremont J.F."/>
            <person name="Guerrero-Gonzalez Mde L."/>
            <person name="Flores J."/>
        </authorList>
    </citation>
    <scope>NUCLEOTIDE SEQUENCE</scope>
    <source>
        <tissue evidence="1">Cladode</tissue>
    </source>
</reference>
<accession>A0A7C9AES4</accession>
<name>A0A7C9AES4_OPUST</name>